<evidence type="ECO:0000256" key="3">
    <source>
        <dbReference type="SAM" id="MobiDB-lite"/>
    </source>
</evidence>
<dbReference type="SMART" id="SM00906">
    <property type="entry name" value="Fungal_trans"/>
    <property type="match status" value="1"/>
</dbReference>
<dbReference type="CDD" id="cd00067">
    <property type="entry name" value="GAL4"/>
    <property type="match status" value="1"/>
</dbReference>
<feature type="region of interest" description="Disordered" evidence="3">
    <location>
        <begin position="1"/>
        <end position="32"/>
    </location>
</feature>
<feature type="domain" description="Zn(2)-C6 fungal-type" evidence="4">
    <location>
        <begin position="34"/>
        <end position="62"/>
    </location>
</feature>
<feature type="region of interest" description="Disordered" evidence="3">
    <location>
        <begin position="417"/>
        <end position="444"/>
    </location>
</feature>
<feature type="region of interest" description="Disordered" evidence="3">
    <location>
        <begin position="58"/>
        <end position="197"/>
    </location>
</feature>
<feature type="compositionally biased region" description="Polar residues" evidence="3">
    <location>
        <begin position="801"/>
        <end position="813"/>
    </location>
</feature>
<dbReference type="GO" id="GO:0008270">
    <property type="term" value="F:zinc ion binding"/>
    <property type="evidence" value="ECO:0007669"/>
    <property type="project" value="InterPro"/>
</dbReference>
<dbReference type="SMART" id="SM00066">
    <property type="entry name" value="GAL4"/>
    <property type="match status" value="1"/>
</dbReference>
<dbReference type="EMBL" id="MU032347">
    <property type="protein sequence ID" value="KAF3766189.1"/>
    <property type="molecule type" value="Genomic_DNA"/>
</dbReference>
<proteinExistence type="predicted"/>
<dbReference type="SUPFAM" id="SSF57701">
    <property type="entry name" value="Zn2/Cys6 DNA-binding domain"/>
    <property type="match status" value="1"/>
</dbReference>
<evidence type="ECO:0000259" key="4">
    <source>
        <dbReference type="PROSITE" id="PS50048"/>
    </source>
</evidence>
<organism evidence="5 6">
    <name type="scientific">Cryphonectria parasitica (strain ATCC 38755 / EP155)</name>
    <dbReference type="NCBI Taxonomy" id="660469"/>
    <lineage>
        <taxon>Eukaryota</taxon>
        <taxon>Fungi</taxon>
        <taxon>Dikarya</taxon>
        <taxon>Ascomycota</taxon>
        <taxon>Pezizomycotina</taxon>
        <taxon>Sordariomycetes</taxon>
        <taxon>Sordariomycetidae</taxon>
        <taxon>Diaporthales</taxon>
        <taxon>Cryphonectriaceae</taxon>
        <taxon>Cryphonectria-Endothia species complex</taxon>
        <taxon>Cryphonectria</taxon>
    </lineage>
</organism>
<dbReference type="AlphaFoldDB" id="A0A9P5CP74"/>
<evidence type="ECO:0000256" key="1">
    <source>
        <dbReference type="ARBA" id="ARBA00022723"/>
    </source>
</evidence>
<name>A0A9P5CP74_CRYP1</name>
<feature type="compositionally biased region" description="Polar residues" evidence="3">
    <location>
        <begin position="172"/>
        <end position="188"/>
    </location>
</feature>
<dbReference type="InterPro" id="IPR001138">
    <property type="entry name" value="Zn2Cys6_DnaBD"/>
</dbReference>
<dbReference type="InterPro" id="IPR007219">
    <property type="entry name" value="XnlR_reg_dom"/>
</dbReference>
<keyword evidence="2" id="KW-0539">Nucleus</keyword>
<dbReference type="CDD" id="cd12148">
    <property type="entry name" value="fungal_TF_MHR"/>
    <property type="match status" value="1"/>
</dbReference>
<feature type="region of interest" description="Disordered" evidence="3">
    <location>
        <begin position="888"/>
        <end position="944"/>
    </location>
</feature>
<dbReference type="OrthoDB" id="2354469at2759"/>
<feature type="compositionally biased region" description="Polar residues" evidence="3">
    <location>
        <begin position="123"/>
        <end position="141"/>
    </location>
</feature>
<dbReference type="InterPro" id="IPR036864">
    <property type="entry name" value="Zn2-C6_fun-type_DNA-bd_sf"/>
</dbReference>
<feature type="region of interest" description="Disordered" evidence="3">
    <location>
        <begin position="658"/>
        <end position="681"/>
    </location>
</feature>
<feature type="compositionally biased region" description="Low complexity" evidence="3">
    <location>
        <begin position="918"/>
        <end position="934"/>
    </location>
</feature>
<evidence type="ECO:0000313" key="5">
    <source>
        <dbReference type="EMBL" id="KAF3766189.1"/>
    </source>
</evidence>
<comment type="caution">
    <text evidence="5">The sequence shown here is derived from an EMBL/GenBank/DDBJ whole genome shotgun (WGS) entry which is preliminary data.</text>
</comment>
<dbReference type="GeneID" id="63838575"/>
<reference evidence="5" key="1">
    <citation type="journal article" date="2020" name="Phytopathology">
        <title>Genome sequence of the chestnut blight fungus Cryphonectria parasitica EP155: A fundamental resource for an archetypical invasive plant pathogen.</title>
        <authorList>
            <person name="Crouch J.A."/>
            <person name="Dawe A."/>
            <person name="Aerts A."/>
            <person name="Barry K."/>
            <person name="Churchill A.C.L."/>
            <person name="Grimwood J."/>
            <person name="Hillman B."/>
            <person name="Milgroom M.G."/>
            <person name="Pangilinan J."/>
            <person name="Smith M."/>
            <person name="Salamov A."/>
            <person name="Schmutz J."/>
            <person name="Yadav J."/>
            <person name="Grigoriev I.V."/>
            <person name="Nuss D."/>
        </authorList>
    </citation>
    <scope>NUCLEOTIDE SEQUENCE</scope>
    <source>
        <strain evidence="5">EP155</strain>
    </source>
</reference>
<keyword evidence="6" id="KW-1185">Reference proteome</keyword>
<evidence type="ECO:0000313" key="6">
    <source>
        <dbReference type="Proteomes" id="UP000803844"/>
    </source>
</evidence>
<dbReference type="PROSITE" id="PS50048">
    <property type="entry name" value="ZN2_CY6_FUNGAL_2"/>
    <property type="match status" value="1"/>
</dbReference>
<evidence type="ECO:0000256" key="2">
    <source>
        <dbReference type="ARBA" id="ARBA00023242"/>
    </source>
</evidence>
<dbReference type="GO" id="GO:0000981">
    <property type="term" value="F:DNA-binding transcription factor activity, RNA polymerase II-specific"/>
    <property type="evidence" value="ECO:0007669"/>
    <property type="project" value="InterPro"/>
</dbReference>
<gene>
    <name evidence="5" type="ORF">M406DRAFT_339457</name>
</gene>
<feature type="compositionally biased region" description="Pro residues" evidence="3">
    <location>
        <begin position="815"/>
        <end position="830"/>
    </location>
</feature>
<dbReference type="Proteomes" id="UP000803844">
    <property type="component" value="Unassembled WGS sequence"/>
</dbReference>
<dbReference type="Pfam" id="PF00172">
    <property type="entry name" value="Zn_clus"/>
    <property type="match status" value="1"/>
</dbReference>
<sequence>MATLSGGALPPPKQIRFVNNQGQPPSKRRRVNAACLTCRKRKTRCDGEKPICSACEKNGHQCLGYPDVPEKTTKQESTNNSGKPGPGKVKYEVAVDSDDGGLEEMVKTEEKAHQRKQDGGRKPSTSGRQQSDTASTSSGPTPRTKKESHEWEGESSASQTPGRSAAKRFSSHRTVSFSEDGRSSNNRSPVPHRHDSHRVPYFRYFGPTAIVPGLKQMVVNVGPYSRRRSSRGSMSATSPLSLFSHRSAPSHADTVLEPFDDLPVYDPNDHAPVPPLITGLVEIFFLHLGCIHPFLRGEKIIRLVKEKKVDSILVDAMCALAARFANFDKLPGAAEGSRAEYGHVFAQRAKAATVDTFPCPTVGAVQAYLLLAYEGFGANQDSALWMYLGLAIRMAFDMGLQKNEGVQYQGDKDPWYTGSWNRLSNDEEDEGSPVAEDEKLSPQEQQEIVQERIDTAWAVYILDRVISTGTGRTVTVRDDEFELPIPEPAVDLSTGLPAPYPLFAHIIQLYGRASDVLNKLRKVSDLTGEKLAMLAKIERDLIGVYEKQDPRLQFNPLHFSNYAKNGQGTLFILLHVWFHACIIILHQPLLTPFGSRDHQLTAGSRELAMSSAKSIADMLALAEVIDPNSYRTSPFTSQPMYIAACAFLTELAAQSSLPASRATSPTPGRQNGGSASGTDAAGMKVKCTTEAPSKHSLLAEKSNENYRRCYKSLQQLQDHWGGVKYILNALDHRSKGVWDCETYTAEEYASTKLARRPASLAAFPRSDTPASPPPNIDLMAWSLTGTTNTSNSTLVRLYQNVNKNGGPSQTSQFPPLQPPAPPPVSAPTPPGNWRFDPVRQSLPESTAPLTPAIPQPVVSAVRYSMGPSPQATSSARGATKFEAVYSAEATPGTPGSENRLQPFTPSSNYEPSVLQGASPSSSLAEPNPSSSSSSHQQRANANHSSVAAAEMINHYGHEFAQNGMASGSFSYMGGSGSIADAIMVEQVDLGSMQLPTDMFAPWDLFPGANFADVFDASGMGGDTEGQGQI</sequence>
<dbReference type="Pfam" id="PF04082">
    <property type="entry name" value="Fungal_trans"/>
    <property type="match status" value="1"/>
</dbReference>
<dbReference type="Gene3D" id="4.10.240.10">
    <property type="entry name" value="Zn(2)-C6 fungal-type DNA-binding domain"/>
    <property type="match status" value="1"/>
</dbReference>
<feature type="compositionally biased region" description="Basic and acidic residues" evidence="3">
    <location>
        <begin position="104"/>
        <end position="121"/>
    </location>
</feature>
<dbReference type="GO" id="GO:0006351">
    <property type="term" value="P:DNA-templated transcription"/>
    <property type="evidence" value="ECO:0007669"/>
    <property type="project" value="InterPro"/>
</dbReference>
<feature type="compositionally biased region" description="Polar residues" evidence="3">
    <location>
        <begin position="893"/>
        <end position="910"/>
    </location>
</feature>
<dbReference type="PROSITE" id="PS00463">
    <property type="entry name" value="ZN2_CY6_FUNGAL_1"/>
    <property type="match status" value="1"/>
</dbReference>
<feature type="compositionally biased region" description="Polar residues" evidence="3">
    <location>
        <begin position="935"/>
        <end position="944"/>
    </location>
</feature>
<protein>
    <recommendedName>
        <fullName evidence="4">Zn(2)-C6 fungal-type domain-containing protein</fullName>
    </recommendedName>
</protein>
<accession>A0A9P5CP74</accession>
<dbReference type="PANTHER" id="PTHR47783:SF1">
    <property type="entry name" value="ZN(II)2CYS6 TRANSCRIPTION FACTOR (EUROFUNG)"/>
    <property type="match status" value="1"/>
</dbReference>
<feature type="compositionally biased region" description="Polar residues" evidence="3">
    <location>
        <begin position="658"/>
        <end position="669"/>
    </location>
</feature>
<keyword evidence="1" id="KW-0479">Metal-binding</keyword>
<dbReference type="GO" id="GO:0003677">
    <property type="term" value="F:DNA binding"/>
    <property type="evidence" value="ECO:0007669"/>
    <property type="project" value="InterPro"/>
</dbReference>
<dbReference type="RefSeq" id="XP_040777150.1">
    <property type="nucleotide sequence ID" value="XM_040921446.1"/>
</dbReference>
<feature type="region of interest" description="Disordered" evidence="3">
    <location>
        <begin position="801"/>
        <end position="853"/>
    </location>
</feature>
<dbReference type="PANTHER" id="PTHR47783">
    <property type="entry name" value="ZN(II)2CYS6 TRANSCRIPTION FACTOR (EUROFUNG)-RELATED"/>
    <property type="match status" value="1"/>
</dbReference>